<comment type="caution">
    <text evidence="1">The sequence shown here is derived from an EMBL/GenBank/DDBJ whole genome shotgun (WGS) entry which is preliminary data.</text>
</comment>
<gene>
    <name evidence="1" type="ORF">BIW11_05078</name>
</gene>
<name>A0A1V9Y3Y0_9ACAR</name>
<organism evidence="1 2">
    <name type="scientific">Tropilaelaps mercedesae</name>
    <dbReference type="NCBI Taxonomy" id="418985"/>
    <lineage>
        <taxon>Eukaryota</taxon>
        <taxon>Metazoa</taxon>
        <taxon>Ecdysozoa</taxon>
        <taxon>Arthropoda</taxon>
        <taxon>Chelicerata</taxon>
        <taxon>Arachnida</taxon>
        <taxon>Acari</taxon>
        <taxon>Parasitiformes</taxon>
        <taxon>Mesostigmata</taxon>
        <taxon>Gamasina</taxon>
        <taxon>Dermanyssoidea</taxon>
        <taxon>Laelapidae</taxon>
        <taxon>Tropilaelaps</taxon>
    </lineage>
</organism>
<dbReference type="EMBL" id="MNPL01000035">
    <property type="protein sequence ID" value="OQR80403.1"/>
    <property type="molecule type" value="Genomic_DNA"/>
</dbReference>
<protein>
    <submittedName>
        <fullName evidence="1">Uncharacterized protein</fullName>
    </submittedName>
</protein>
<evidence type="ECO:0000313" key="2">
    <source>
        <dbReference type="Proteomes" id="UP000192247"/>
    </source>
</evidence>
<proteinExistence type="predicted"/>
<evidence type="ECO:0000313" key="1">
    <source>
        <dbReference type="EMBL" id="OQR80403.1"/>
    </source>
</evidence>
<dbReference type="AlphaFoldDB" id="A0A1V9Y3Y0"/>
<dbReference type="InParanoid" id="A0A1V9Y3Y0"/>
<sequence>MSSFVTRVLFLLCRTSPDDPRKRQSFSAKVGKRTVEKFSSLQPHHVLPVVIDDTILRRRSFSACTCAIGGALDRLRCVCIK</sequence>
<accession>A0A1V9Y3Y0</accession>
<dbReference type="Proteomes" id="UP000192247">
    <property type="component" value="Unassembled WGS sequence"/>
</dbReference>
<reference evidence="1 2" key="1">
    <citation type="journal article" date="2017" name="Gigascience">
        <title>Draft genome of the honey bee ectoparasitic mite, Tropilaelaps mercedesae, is shaped by the parasitic life history.</title>
        <authorList>
            <person name="Dong X."/>
            <person name="Armstrong S.D."/>
            <person name="Xia D."/>
            <person name="Makepeace B.L."/>
            <person name="Darby A.C."/>
            <person name="Kadowaki T."/>
        </authorList>
    </citation>
    <scope>NUCLEOTIDE SEQUENCE [LARGE SCALE GENOMIC DNA]</scope>
    <source>
        <strain evidence="1">Wuxi-XJTLU</strain>
    </source>
</reference>
<keyword evidence="2" id="KW-1185">Reference proteome</keyword>